<evidence type="ECO:0000313" key="2">
    <source>
        <dbReference type="Proteomes" id="UP000287651"/>
    </source>
</evidence>
<reference evidence="1 2" key="1">
    <citation type="journal article" date="2014" name="Agronomy (Basel)">
        <title>A Draft Genome Sequence for Ensete ventricosum, the Drought-Tolerant Tree Against Hunger.</title>
        <authorList>
            <person name="Harrison J."/>
            <person name="Moore K.A."/>
            <person name="Paszkiewicz K."/>
            <person name="Jones T."/>
            <person name="Grant M."/>
            <person name="Ambacheew D."/>
            <person name="Muzemil S."/>
            <person name="Studholme D.J."/>
        </authorList>
    </citation>
    <scope>NUCLEOTIDE SEQUENCE [LARGE SCALE GENOMIC DNA]</scope>
</reference>
<sequence length="84" mass="8827">MAVDFDGHASLAEKEGVGIARRGGSRGGKWGDGMVAAARHGVARDSDAAGEVGCGREGRWWPKERAAVVADEGYGYDCNCWSRG</sequence>
<protein>
    <submittedName>
        <fullName evidence="1">Uncharacterized protein</fullName>
    </submittedName>
</protein>
<proteinExistence type="predicted"/>
<dbReference type="EMBL" id="AMZH03012041">
    <property type="protein sequence ID" value="RRT51778.1"/>
    <property type="molecule type" value="Genomic_DNA"/>
</dbReference>
<name>A0A426YJ71_ENSVE</name>
<evidence type="ECO:0000313" key="1">
    <source>
        <dbReference type="EMBL" id="RRT51778.1"/>
    </source>
</evidence>
<dbReference type="AlphaFoldDB" id="A0A426YJ71"/>
<accession>A0A426YJ71</accession>
<dbReference type="Proteomes" id="UP000287651">
    <property type="component" value="Unassembled WGS sequence"/>
</dbReference>
<gene>
    <name evidence="1" type="ORF">B296_00050905</name>
</gene>
<organism evidence="1 2">
    <name type="scientific">Ensete ventricosum</name>
    <name type="common">Abyssinian banana</name>
    <name type="synonym">Musa ensete</name>
    <dbReference type="NCBI Taxonomy" id="4639"/>
    <lineage>
        <taxon>Eukaryota</taxon>
        <taxon>Viridiplantae</taxon>
        <taxon>Streptophyta</taxon>
        <taxon>Embryophyta</taxon>
        <taxon>Tracheophyta</taxon>
        <taxon>Spermatophyta</taxon>
        <taxon>Magnoliopsida</taxon>
        <taxon>Liliopsida</taxon>
        <taxon>Zingiberales</taxon>
        <taxon>Musaceae</taxon>
        <taxon>Ensete</taxon>
    </lineage>
</organism>
<comment type="caution">
    <text evidence="1">The sequence shown here is derived from an EMBL/GenBank/DDBJ whole genome shotgun (WGS) entry which is preliminary data.</text>
</comment>